<name>A0A6J5LZY9_9CAUD</name>
<proteinExistence type="predicted"/>
<organism evidence="1">
    <name type="scientific">uncultured Caudovirales phage</name>
    <dbReference type="NCBI Taxonomy" id="2100421"/>
    <lineage>
        <taxon>Viruses</taxon>
        <taxon>Duplodnaviria</taxon>
        <taxon>Heunggongvirae</taxon>
        <taxon>Uroviricota</taxon>
        <taxon>Caudoviricetes</taxon>
        <taxon>Peduoviridae</taxon>
        <taxon>Maltschvirus</taxon>
        <taxon>Maltschvirus maltsch</taxon>
    </lineage>
</organism>
<sequence length="210" mass="21439">MPISIVERLTLYADQTGLVASLRAQPLTAAGVATGALITTGFVALGGADYRFAGSVPDDTECVRYELSSNAGVAIAVGDRVANLQAVVNSAAVQIINGPLTLTIEGAGPDGVLEVRRGDILTVRAALKALSGQAINLTGATLTAKIVGLDDTDLVTGLTVTALQADEGTVSVVLNTTSSALNNVRRARLVITRTVGSSDTTSYPASLLFQ</sequence>
<dbReference type="EMBL" id="LR796357">
    <property type="protein sequence ID" value="CAB4139591.1"/>
    <property type="molecule type" value="Genomic_DNA"/>
</dbReference>
<protein>
    <submittedName>
        <fullName evidence="1">Uncharacterized protein</fullName>
    </submittedName>
</protein>
<reference evidence="1" key="1">
    <citation type="submission" date="2020-04" db="EMBL/GenBank/DDBJ databases">
        <authorList>
            <person name="Chiriac C."/>
            <person name="Salcher M."/>
            <person name="Ghai R."/>
            <person name="Kavagutti S V."/>
        </authorList>
    </citation>
    <scope>NUCLEOTIDE SEQUENCE</scope>
</reference>
<accession>A0A6J5LZY9</accession>
<evidence type="ECO:0000313" key="1">
    <source>
        <dbReference type="EMBL" id="CAB4139591.1"/>
    </source>
</evidence>
<gene>
    <name evidence="1" type="ORF">UFOVP349_56</name>
</gene>